<reference evidence="2" key="1">
    <citation type="journal article" date="2019" name="Int. J. Syst. Evol. Microbiol.">
        <title>The Global Catalogue of Microorganisms (GCM) 10K type strain sequencing project: providing services to taxonomists for standard genome sequencing and annotation.</title>
        <authorList>
            <consortium name="The Broad Institute Genomics Platform"/>
            <consortium name="The Broad Institute Genome Sequencing Center for Infectious Disease"/>
            <person name="Wu L."/>
            <person name="Ma J."/>
        </authorList>
    </citation>
    <scope>NUCLEOTIDE SEQUENCE [LARGE SCALE GENOMIC DNA]</scope>
    <source>
        <strain evidence="2">CCUG 66188</strain>
    </source>
</reference>
<sequence length="66" mass="7812">MRAEYERLMQDDILRAAHEAGFEWHKAKARELHGMPEFRDLYTQALEVKLNETERVAYALSLDMES</sequence>
<proteinExistence type="predicted"/>
<organism evidence="1 2">
    <name type="scientific">Sulfitobacter porphyrae</name>
    <dbReference type="NCBI Taxonomy" id="1246864"/>
    <lineage>
        <taxon>Bacteria</taxon>
        <taxon>Pseudomonadati</taxon>
        <taxon>Pseudomonadota</taxon>
        <taxon>Alphaproteobacteria</taxon>
        <taxon>Rhodobacterales</taxon>
        <taxon>Roseobacteraceae</taxon>
        <taxon>Sulfitobacter</taxon>
    </lineage>
</organism>
<gene>
    <name evidence="1" type="ORF">ACFQFQ_08650</name>
</gene>
<evidence type="ECO:0000313" key="1">
    <source>
        <dbReference type="EMBL" id="MFC6759542.1"/>
    </source>
</evidence>
<evidence type="ECO:0000313" key="2">
    <source>
        <dbReference type="Proteomes" id="UP001596353"/>
    </source>
</evidence>
<keyword evidence="2" id="KW-1185">Reference proteome</keyword>
<name>A0ABW2B1U5_9RHOB</name>
<accession>A0ABW2B1U5</accession>
<protein>
    <submittedName>
        <fullName evidence="1">Uncharacterized protein</fullName>
    </submittedName>
</protein>
<comment type="caution">
    <text evidence="1">The sequence shown here is derived from an EMBL/GenBank/DDBJ whole genome shotgun (WGS) entry which is preliminary data.</text>
</comment>
<dbReference type="Proteomes" id="UP001596353">
    <property type="component" value="Unassembled WGS sequence"/>
</dbReference>
<dbReference type="EMBL" id="JBHSWG010000001">
    <property type="protein sequence ID" value="MFC6759542.1"/>
    <property type="molecule type" value="Genomic_DNA"/>
</dbReference>